<dbReference type="InterPro" id="IPR036108">
    <property type="entry name" value="4pyrrol_syn_uPrphyn_synt_sf"/>
</dbReference>
<organism evidence="2 3">
    <name type="scientific">candidate division KSB3 bacterium</name>
    <dbReference type="NCBI Taxonomy" id="2044937"/>
    <lineage>
        <taxon>Bacteria</taxon>
        <taxon>candidate division KSB3</taxon>
    </lineage>
</organism>
<dbReference type="Pfam" id="PF02602">
    <property type="entry name" value="HEM4"/>
    <property type="match status" value="1"/>
</dbReference>
<gene>
    <name evidence="2" type="ORF">GF339_02545</name>
</gene>
<evidence type="ECO:0000259" key="1">
    <source>
        <dbReference type="Pfam" id="PF02602"/>
    </source>
</evidence>
<dbReference type="AlphaFoldDB" id="A0A9D5JSG9"/>
<dbReference type="InterPro" id="IPR003754">
    <property type="entry name" value="4pyrrol_synth_uPrphyn_synth"/>
</dbReference>
<reference evidence="2" key="1">
    <citation type="submission" date="2019-11" db="EMBL/GenBank/DDBJ databases">
        <title>Microbial mats filling the niche in hypersaline microbial mats.</title>
        <authorList>
            <person name="Wong H.L."/>
            <person name="Macleod F.I."/>
            <person name="White R.A. III"/>
            <person name="Burns B.P."/>
        </authorList>
    </citation>
    <scope>NUCLEOTIDE SEQUENCE</scope>
    <source>
        <strain evidence="2">Rbin_158</strain>
    </source>
</reference>
<accession>A0A9D5JSG9</accession>
<dbReference type="InterPro" id="IPR039793">
    <property type="entry name" value="UROS/Hem4"/>
</dbReference>
<dbReference type="CDD" id="cd06578">
    <property type="entry name" value="HemD"/>
    <property type="match status" value="1"/>
</dbReference>
<dbReference type="PANTHER" id="PTHR40082:SF1">
    <property type="entry name" value="BLR5956 PROTEIN"/>
    <property type="match status" value="1"/>
</dbReference>
<dbReference type="GO" id="GO:0004852">
    <property type="term" value="F:uroporphyrinogen-III synthase activity"/>
    <property type="evidence" value="ECO:0007669"/>
    <property type="project" value="InterPro"/>
</dbReference>
<name>A0A9D5JSG9_9BACT</name>
<dbReference type="SUPFAM" id="SSF69618">
    <property type="entry name" value="HemD-like"/>
    <property type="match status" value="1"/>
</dbReference>
<evidence type="ECO:0000313" key="3">
    <source>
        <dbReference type="Proteomes" id="UP000649604"/>
    </source>
</evidence>
<dbReference type="Gene3D" id="3.40.50.10090">
    <property type="match status" value="2"/>
</dbReference>
<protein>
    <submittedName>
        <fullName evidence="2">HemD protein</fullName>
    </submittedName>
</protein>
<dbReference type="EMBL" id="WJJP01000075">
    <property type="protein sequence ID" value="MBD3323433.1"/>
    <property type="molecule type" value="Genomic_DNA"/>
</dbReference>
<sequence>EHNLTPPAIIVIGKVVALRVHLSWFENRPLFGQTIVITRNLTSENTLATMLEAQGAHIFCFPTIDIVEIRPNKDLEAALARLDQYDWLLFTSGNAVRIFFDRLLQQHDIRALKNIRIAAIGKPSAAKLRDYHLKADFIPDVFTSENLVRGMAANFSLAGAHVLFPGSTLSRPSIAAGLRDVGATVDAIPVYATQVAQVDPELVEEMKTRIQDQAVDWITFTSSSTVDNFVEILGREFIADHAHYLPIASIGPVTTDTLTKYGLSPLVTATEHTFEGLVNSIIRQGAHP</sequence>
<dbReference type="PANTHER" id="PTHR40082">
    <property type="entry name" value="BLR5956 PROTEIN"/>
    <property type="match status" value="1"/>
</dbReference>
<dbReference type="Proteomes" id="UP000649604">
    <property type="component" value="Unassembled WGS sequence"/>
</dbReference>
<feature type="domain" description="Tetrapyrrole biosynthesis uroporphyrinogen III synthase" evidence="1">
    <location>
        <begin position="46"/>
        <end position="278"/>
    </location>
</feature>
<dbReference type="GO" id="GO:0006780">
    <property type="term" value="P:uroporphyrinogen III biosynthetic process"/>
    <property type="evidence" value="ECO:0007669"/>
    <property type="project" value="InterPro"/>
</dbReference>
<feature type="non-terminal residue" evidence="2">
    <location>
        <position position="1"/>
    </location>
</feature>
<proteinExistence type="predicted"/>
<comment type="caution">
    <text evidence="2">The sequence shown here is derived from an EMBL/GenBank/DDBJ whole genome shotgun (WGS) entry which is preliminary data.</text>
</comment>
<evidence type="ECO:0000313" key="2">
    <source>
        <dbReference type="EMBL" id="MBD3323433.1"/>
    </source>
</evidence>